<feature type="compositionally biased region" description="Polar residues" evidence="3">
    <location>
        <begin position="607"/>
        <end position="618"/>
    </location>
</feature>
<keyword evidence="2" id="KW-0694">RNA-binding</keyword>
<feature type="compositionally biased region" description="Low complexity" evidence="3">
    <location>
        <begin position="443"/>
        <end position="457"/>
    </location>
</feature>
<accession>A0AAN7GKR3</accession>
<gene>
    <name evidence="5" type="ORF">SAY87_014887</name>
</gene>
<feature type="compositionally biased region" description="Polar residues" evidence="3">
    <location>
        <begin position="542"/>
        <end position="560"/>
    </location>
</feature>
<evidence type="ECO:0000259" key="4">
    <source>
        <dbReference type="SMART" id="SM00322"/>
    </source>
</evidence>
<dbReference type="EMBL" id="JAXIOK010000019">
    <property type="protein sequence ID" value="KAK4748301.1"/>
    <property type="molecule type" value="Genomic_DNA"/>
</dbReference>
<feature type="compositionally biased region" description="Polar residues" evidence="3">
    <location>
        <begin position="522"/>
        <end position="533"/>
    </location>
</feature>
<dbReference type="Pfam" id="PF00013">
    <property type="entry name" value="KH_1"/>
    <property type="match status" value="2"/>
</dbReference>
<keyword evidence="1" id="KW-0677">Repeat</keyword>
<comment type="caution">
    <text evidence="5">The sequence shown here is derived from an EMBL/GenBank/DDBJ whole genome shotgun (WGS) entry which is preliminary data.</text>
</comment>
<evidence type="ECO:0000313" key="6">
    <source>
        <dbReference type="Proteomes" id="UP001345219"/>
    </source>
</evidence>
<name>A0AAN7GKR3_9MYRT</name>
<dbReference type="PANTHER" id="PTHR10288">
    <property type="entry name" value="KH DOMAIN CONTAINING RNA BINDING PROTEIN"/>
    <property type="match status" value="1"/>
</dbReference>
<feature type="region of interest" description="Disordered" evidence="3">
    <location>
        <begin position="1"/>
        <end position="112"/>
    </location>
</feature>
<feature type="region of interest" description="Disordered" evidence="3">
    <location>
        <begin position="139"/>
        <end position="173"/>
    </location>
</feature>
<dbReference type="InterPro" id="IPR036612">
    <property type="entry name" value="KH_dom_type_1_sf"/>
</dbReference>
<sequence>MAEEGVLTSSPSDLKRKLEDIEPEAPLPPTCPVPEEHDDQETALVKDSPPSPDVKRPRLEDDTSVAGENGRLDKNADEPSNGNKVQENVENGGADDVEKHSNDVENTSDVLEPAVESNTVIYSEALVVEGSKINRVDEISKEEGEPPSGNVSQEGDGSAQKPEDPVTESGTISRKIEVPNNKVGVLIGKGGDTVCFLQYNSGAKIQIVRDADADLASSMRPVELIGSLESINKAEKLIRDVIQEADAGGSPALIARGFVIGQTSGGAAEQLEMKVPNEKVGLIIGKGGETIKNLQTRSGARIQLIPQQTGGSDESKERTIRVTGHKTQIDIAVEMIQHVMRQLPKPSYVSGSYHQPAYQTRGPPPAQWGPPRGSPYSSHPMMGYDYQQQRGGHYPSQNAQYPSSYYPPAPPQAAPRQSGYGFGWEQRPPHGGSSYDFYGGHGPARAPGPHTGAPAHGQGSGLQPNYHYGQSTQGPPPEYGHAGPYPSQPIPSHQGYGHSGYENAAPPHSYGSSQPAYPPTAAPQSGYYTQQQYGKPPPTASYGMNTQYPPQSYGNPRANQQGGGDAMAMYHSGSSNQMYGSQQQVYPSTYTAASEPPPVQQQQQQPTTYPMYSTDNQGQGRVATYGSYPYSAPTAGYPITDQQAAAYHHQAASAAAPQDPAATAAATAYMQQQQQVMGYTEQPSTAHATYAQTDSATQQVYGAPPAAH</sequence>
<organism evidence="5 6">
    <name type="scientific">Trapa incisa</name>
    <dbReference type="NCBI Taxonomy" id="236973"/>
    <lineage>
        <taxon>Eukaryota</taxon>
        <taxon>Viridiplantae</taxon>
        <taxon>Streptophyta</taxon>
        <taxon>Embryophyta</taxon>
        <taxon>Tracheophyta</taxon>
        <taxon>Spermatophyta</taxon>
        <taxon>Magnoliopsida</taxon>
        <taxon>eudicotyledons</taxon>
        <taxon>Gunneridae</taxon>
        <taxon>Pentapetalae</taxon>
        <taxon>rosids</taxon>
        <taxon>malvids</taxon>
        <taxon>Myrtales</taxon>
        <taxon>Lythraceae</taxon>
        <taxon>Trapa</taxon>
    </lineage>
</organism>
<dbReference type="Gene3D" id="3.30.1370.10">
    <property type="entry name" value="K Homology domain, type 1"/>
    <property type="match status" value="2"/>
</dbReference>
<feature type="region of interest" description="Disordered" evidence="3">
    <location>
        <begin position="347"/>
        <end position="618"/>
    </location>
</feature>
<feature type="compositionally biased region" description="Polar residues" evidence="3">
    <location>
        <begin position="572"/>
        <end position="592"/>
    </location>
</feature>
<dbReference type="SMART" id="SM00322">
    <property type="entry name" value="KH"/>
    <property type="match status" value="2"/>
</dbReference>
<evidence type="ECO:0000256" key="2">
    <source>
        <dbReference type="PROSITE-ProRule" id="PRU00117"/>
    </source>
</evidence>
<evidence type="ECO:0000256" key="3">
    <source>
        <dbReference type="SAM" id="MobiDB-lite"/>
    </source>
</evidence>
<feature type="compositionally biased region" description="Polar residues" evidence="3">
    <location>
        <begin position="78"/>
        <end position="89"/>
    </location>
</feature>
<keyword evidence="6" id="KW-1185">Reference proteome</keyword>
<feature type="domain" description="K Homology" evidence="4">
    <location>
        <begin position="267"/>
        <end position="341"/>
    </location>
</feature>
<evidence type="ECO:0000313" key="5">
    <source>
        <dbReference type="EMBL" id="KAK4748301.1"/>
    </source>
</evidence>
<reference evidence="5 6" key="1">
    <citation type="journal article" date="2023" name="Hortic Res">
        <title>Pangenome of water caltrop reveals structural variations and asymmetric subgenome divergence after allopolyploidization.</title>
        <authorList>
            <person name="Zhang X."/>
            <person name="Chen Y."/>
            <person name="Wang L."/>
            <person name="Yuan Y."/>
            <person name="Fang M."/>
            <person name="Shi L."/>
            <person name="Lu R."/>
            <person name="Comes H.P."/>
            <person name="Ma Y."/>
            <person name="Chen Y."/>
            <person name="Huang G."/>
            <person name="Zhou Y."/>
            <person name="Zheng Z."/>
            <person name="Qiu Y."/>
        </authorList>
    </citation>
    <scope>NUCLEOTIDE SEQUENCE [LARGE SCALE GENOMIC DNA]</scope>
    <source>
        <tissue evidence="5">Roots</tissue>
    </source>
</reference>
<proteinExistence type="predicted"/>
<dbReference type="Proteomes" id="UP001345219">
    <property type="component" value="Chromosome 12"/>
</dbReference>
<dbReference type="InterPro" id="IPR004087">
    <property type="entry name" value="KH_dom"/>
</dbReference>
<dbReference type="InterPro" id="IPR004088">
    <property type="entry name" value="KH_dom_type_1"/>
</dbReference>
<dbReference type="SUPFAM" id="SSF54791">
    <property type="entry name" value="Eukaryotic type KH-domain (KH-domain type I)"/>
    <property type="match status" value="2"/>
</dbReference>
<feature type="compositionally biased region" description="Low complexity" evidence="3">
    <location>
        <begin position="394"/>
        <end position="404"/>
    </location>
</feature>
<protein>
    <recommendedName>
        <fullName evidence="4">K Homology domain-containing protein</fullName>
    </recommendedName>
</protein>
<feature type="domain" description="K Homology" evidence="4">
    <location>
        <begin position="170"/>
        <end position="243"/>
    </location>
</feature>
<dbReference type="PROSITE" id="PS50084">
    <property type="entry name" value="KH_TYPE_1"/>
    <property type="match status" value="2"/>
</dbReference>
<dbReference type="CDD" id="cd00105">
    <property type="entry name" value="KH-I"/>
    <property type="match status" value="1"/>
</dbReference>
<dbReference type="AlphaFoldDB" id="A0AAN7GKR3"/>
<dbReference type="GO" id="GO:0003723">
    <property type="term" value="F:RNA binding"/>
    <property type="evidence" value="ECO:0007669"/>
    <property type="project" value="UniProtKB-UniRule"/>
</dbReference>
<evidence type="ECO:0000256" key="1">
    <source>
        <dbReference type="ARBA" id="ARBA00022737"/>
    </source>
</evidence>